<evidence type="ECO:0000256" key="5">
    <source>
        <dbReference type="ARBA" id="ARBA00022692"/>
    </source>
</evidence>
<evidence type="ECO:0000256" key="4">
    <source>
        <dbReference type="ARBA" id="ARBA00022519"/>
    </source>
</evidence>
<feature type="transmembrane region" description="Helical" evidence="9">
    <location>
        <begin position="205"/>
        <end position="224"/>
    </location>
</feature>
<dbReference type="RefSeq" id="WP_338291712.1">
    <property type="nucleotide sequence ID" value="NZ_AP027272.1"/>
</dbReference>
<keyword evidence="5 9" id="KW-0812">Transmembrane</keyword>
<dbReference type="Gene3D" id="1.10.3720.10">
    <property type="entry name" value="MetI-like"/>
    <property type="match status" value="1"/>
</dbReference>
<feature type="transmembrane region" description="Helical" evidence="9">
    <location>
        <begin position="305"/>
        <end position="327"/>
    </location>
</feature>
<dbReference type="InterPro" id="IPR035906">
    <property type="entry name" value="MetI-like_sf"/>
</dbReference>
<evidence type="ECO:0000256" key="9">
    <source>
        <dbReference type="RuleBase" id="RU363032"/>
    </source>
</evidence>
<evidence type="ECO:0000313" key="11">
    <source>
        <dbReference type="EMBL" id="BDX05721.1"/>
    </source>
</evidence>
<protein>
    <submittedName>
        <fullName evidence="11">Antimicrobial peptide ABC transporter permease SapB</fullName>
    </submittedName>
</protein>
<evidence type="ECO:0000256" key="6">
    <source>
        <dbReference type="ARBA" id="ARBA00022989"/>
    </source>
</evidence>
<feature type="domain" description="ABC transmembrane type-1" evidence="10">
    <location>
        <begin position="96"/>
        <end position="328"/>
    </location>
</feature>
<keyword evidence="6 9" id="KW-1133">Transmembrane helix</keyword>
<keyword evidence="12" id="KW-1185">Reference proteome</keyword>
<comment type="subcellular location">
    <subcellularLocation>
        <location evidence="1">Cell inner membrane</location>
        <topology evidence="1">Multi-pass membrane protein</topology>
    </subcellularLocation>
    <subcellularLocation>
        <location evidence="9">Cell membrane</location>
        <topology evidence="9">Multi-pass membrane protein</topology>
    </subcellularLocation>
</comment>
<keyword evidence="2 9" id="KW-0813">Transport</keyword>
<keyword evidence="7 9" id="KW-0472">Membrane</keyword>
<dbReference type="GO" id="GO:0005886">
    <property type="term" value="C:plasma membrane"/>
    <property type="evidence" value="ECO:0007669"/>
    <property type="project" value="UniProtKB-SubCell"/>
</dbReference>
<dbReference type="EMBL" id="AP027272">
    <property type="protein sequence ID" value="BDX05721.1"/>
    <property type="molecule type" value="Genomic_DNA"/>
</dbReference>
<dbReference type="Proteomes" id="UP001333710">
    <property type="component" value="Chromosome"/>
</dbReference>
<dbReference type="GO" id="GO:0071916">
    <property type="term" value="F:dipeptide transmembrane transporter activity"/>
    <property type="evidence" value="ECO:0007669"/>
    <property type="project" value="TreeGrafter"/>
</dbReference>
<evidence type="ECO:0000313" key="12">
    <source>
        <dbReference type="Proteomes" id="UP001333710"/>
    </source>
</evidence>
<evidence type="ECO:0000256" key="7">
    <source>
        <dbReference type="ARBA" id="ARBA00023136"/>
    </source>
</evidence>
<evidence type="ECO:0000256" key="3">
    <source>
        <dbReference type="ARBA" id="ARBA00022475"/>
    </source>
</evidence>
<dbReference type="PANTHER" id="PTHR43163">
    <property type="entry name" value="DIPEPTIDE TRANSPORT SYSTEM PERMEASE PROTEIN DPPB-RELATED"/>
    <property type="match status" value="1"/>
</dbReference>
<organism evidence="11 12">
    <name type="scientific">Planctobacterium marinum</name>
    <dbReference type="NCBI Taxonomy" id="1631968"/>
    <lineage>
        <taxon>Bacteria</taxon>
        <taxon>Pseudomonadati</taxon>
        <taxon>Pseudomonadota</taxon>
        <taxon>Gammaproteobacteria</taxon>
        <taxon>Alteromonadales</taxon>
        <taxon>Alteromonadaceae</taxon>
        <taxon>Planctobacterium</taxon>
    </lineage>
</organism>
<reference evidence="11" key="1">
    <citation type="submission" date="2023-01" db="EMBL/GenBank/DDBJ databases">
        <title>Complete genome sequence of Planctobacterium marinum strain Dej080120_11.</title>
        <authorList>
            <person name="Ueki S."/>
            <person name="Maruyama F."/>
        </authorList>
    </citation>
    <scope>NUCLEOTIDE SEQUENCE</scope>
    <source>
        <strain evidence="11">Dej080120_11</strain>
    </source>
</reference>
<dbReference type="AlphaFoldDB" id="A0AA48HG10"/>
<proteinExistence type="inferred from homology"/>
<evidence type="ECO:0000256" key="8">
    <source>
        <dbReference type="ARBA" id="ARBA00024202"/>
    </source>
</evidence>
<evidence type="ECO:0000256" key="1">
    <source>
        <dbReference type="ARBA" id="ARBA00004429"/>
    </source>
</evidence>
<dbReference type="SUPFAM" id="SSF161098">
    <property type="entry name" value="MetI-like"/>
    <property type="match status" value="1"/>
</dbReference>
<name>A0AA48HG10_9ALTE</name>
<sequence>MSLYLFRRLNLLVFTLFMLAMASFGLAWLFPGDYLTNLTGVHFDTPEQRELFAALYKENEGVFWQFMAYLEMLWQGQWGQSFSSGQPLFQEILTTLPASIELSAYALFISLAVGIPLGFISGLKHNKLTDYSILSFSLVGYSIPVFWLALLLILVLSLQLGWFPISGRISLLYDIPPQTGFILIDILSSDLPYKWDAFTDALEHLVLPTLSISIVTSTIILRITRRSVIEVMSSEYIKAATAKGLNRTQVILRHGIRNTIIPIMPQLALQFTTLLTNAMIVESIFSWPGIGNWLLQAIYQGDYPAIRAGMLAVSSLVVIFTVFIDIIHKIIDPRRLYRQRVKI</sequence>
<feature type="transmembrane region" description="Helical" evidence="9">
    <location>
        <begin position="12"/>
        <end position="30"/>
    </location>
</feature>
<keyword evidence="3" id="KW-1003">Cell membrane</keyword>
<dbReference type="PROSITE" id="PS50928">
    <property type="entry name" value="ABC_TM1"/>
    <property type="match status" value="1"/>
</dbReference>
<dbReference type="Pfam" id="PF00528">
    <property type="entry name" value="BPD_transp_1"/>
    <property type="match status" value="1"/>
</dbReference>
<dbReference type="InterPro" id="IPR000515">
    <property type="entry name" value="MetI-like"/>
</dbReference>
<comment type="similarity">
    <text evidence="8">Belongs to the binding-protein-dependent transport system permease family. OppBC subfamily.</text>
</comment>
<keyword evidence="4" id="KW-0997">Cell inner membrane</keyword>
<feature type="transmembrane region" description="Helical" evidence="9">
    <location>
        <begin position="102"/>
        <end position="121"/>
    </location>
</feature>
<accession>A0AA48HG10</accession>
<evidence type="ECO:0000256" key="2">
    <source>
        <dbReference type="ARBA" id="ARBA00022448"/>
    </source>
</evidence>
<dbReference type="PANTHER" id="PTHR43163:SF4">
    <property type="entry name" value="PUTRESCINE EXPORT SYSTEM PERMEASE PROTEIN SAPB"/>
    <property type="match status" value="1"/>
</dbReference>
<dbReference type="CDD" id="cd06261">
    <property type="entry name" value="TM_PBP2"/>
    <property type="match status" value="1"/>
</dbReference>
<evidence type="ECO:0000259" key="10">
    <source>
        <dbReference type="PROSITE" id="PS50928"/>
    </source>
</evidence>
<feature type="transmembrane region" description="Helical" evidence="9">
    <location>
        <begin position="133"/>
        <end position="158"/>
    </location>
</feature>
<dbReference type="KEGG" id="pmaw:MACH26_12420"/>
<feature type="transmembrane region" description="Helical" evidence="9">
    <location>
        <begin position="267"/>
        <end position="285"/>
    </location>
</feature>
<gene>
    <name evidence="11" type="primary">sapB</name>
    <name evidence="11" type="ORF">MACH26_12420</name>
</gene>